<dbReference type="InterPro" id="IPR036259">
    <property type="entry name" value="MFS_trans_sf"/>
</dbReference>
<proteinExistence type="predicted"/>
<feature type="transmembrane region" description="Helical" evidence="6">
    <location>
        <begin position="286"/>
        <end position="303"/>
    </location>
</feature>
<dbReference type="GO" id="GO:0022857">
    <property type="term" value="F:transmembrane transporter activity"/>
    <property type="evidence" value="ECO:0007669"/>
    <property type="project" value="InterPro"/>
</dbReference>
<dbReference type="OrthoDB" id="435167at2759"/>
<dbReference type="InterPro" id="IPR002048">
    <property type="entry name" value="EF_hand_dom"/>
</dbReference>
<dbReference type="GO" id="GO:0005509">
    <property type="term" value="F:calcium ion binding"/>
    <property type="evidence" value="ECO:0007669"/>
    <property type="project" value="InterPro"/>
</dbReference>
<name>A0A7J6L174_PEROL</name>
<feature type="transmembrane region" description="Helical" evidence="6">
    <location>
        <begin position="560"/>
        <end position="580"/>
    </location>
</feature>
<dbReference type="PANTHER" id="PTHR22911">
    <property type="entry name" value="ACYL-MALONYL CONDENSING ENZYME-RELATED"/>
    <property type="match status" value="1"/>
</dbReference>
<evidence type="ECO:0000313" key="11">
    <source>
        <dbReference type="Proteomes" id="UP000572268"/>
    </source>
</evidence>
<dbReference type="SUPFAM" id="SSF103473">
    <property type="entry name" value="MFS general substrate transporter"/>
    <property type="match status" value="1"/>
</dbReference>
<feature type="compositionally biased region" description="Polar residues" evidence="5">
    <location>
        <begin position="453"/>
        <end position="464"/>
    </location>
</feature>
<gene>
    <name evidence="9" type="ORF">FOL46_008267</name>
    <name evidence="8" type="ORF">FOZ61_009152</name>
</gene>
<dbReference type="Pfam" id="PF07690">
    <property type="entry name" value="MFS_1"/>
    <property type="match status" value="1"/>
</dbReference>
<dbReference type="Proteomes" id="UP000572268">
    <property type="component" value="Unassembled WGS sequence"/>
</dbReference>
<evidence type="ECO:0000256" key="6">
    <source>
        <dbReference type="SAM" id="Phobius"/>
    </source>
</evidence>
<dbReference type="InterPro" id="IPR011992">
    <property type="entry name" value="EF-hand-dom_pair"/>
</dbReference>
<reference evidence="10 11" key="1">
    <citation type="submission" date="2020-04" db="EMBL/GenBank/DDBJ databases">
        <title>Perkinsus olseni comparative genomics.</title>
        <authorList>
            <person name="Bogema D.R."/>
        </authorList>
    </citation>
    <scope>NUCLEOTIDE SEQUENCE [LARGE SCALE GENOMIC DNA]</scope>
    <source>
        <strain evidence="8">ATCC PRA-179</strain>
        <strain evidence="9">ATCC PRA-31</strain>
    </source>
</reference>
<dbReference type="PANTHER" id="PTHR22911:SF6">
    <property type="entry name" value="SOLUTE CARRIER FAMILY 35 MEMBER G1"/>
    <property type="match status" value="1"/>
</dbReference>
<feature type="domain" description="EF-hand" evidence="7">
    <location>
        <begin position="38"/>
        <end position="73"/>
    </location>
</feature>
<keyword evidence="4 6" id="KW-0472">Membrane</keyword>
<keyword evidence="2 6" id="KW-0812">Transmembrane</keyword>
<evidence type="ECO:0000313" key="10">
    <source>
        <dbReference type="Proteomes" id="UP000570595"/>
    </source>
</evidence>
<dbReference type="Gene3D" id="1.10.238.10">
    <property type="entry name" value="EF-hand"/>
    <property type="match status" value="1"/>
</dbReference>
<organism evidence="8 10">
    <name type="scientific">Perkinsus olseni</name>
    <name type="common">Perkinsus atlanticus</name>
    <dbReference type="NCBI Taxonomy" id="32597"/>
    <lineage>
        <taxon>Eukaryota</taxon>
        <taxon>Sar</taxon>
        <taxon>Alveolata</taxon>
        <taxon>Perkinsozoa</taxon>
        <taxon>Perkinsea</taxon>
        <taxon>Perkinsida</taxon>
        <taxon>Perkinsidae</taxon>
        <taxon>Perkinsus</taxon>
    </lineage>
</organism>
<dbReference type="InterPro" id="IPR011701">
    <property type="entry name" value="MFS"/>
</dbReference>
<sequence>MAGADKPPLKSHRREKPSGVHKWHMAHPPPGSSQFIIDHFKDMRTVFELADTDGDGYLTKPQAADWFRTVGFCMTTAAIDSLILSRIVTNHSLSKFNFREMLQAADKSQKFHGFNMGSVEDALTSSLMASNIILYGSVVIDGKGEDLEIAAVVKELESSTIDAEQWRRGAVCLLVASLSFSLMSLLAAHLALVVPITLILLARSVVQTAMAAVGCRILRKSMWDFENNELRFLVMSRGLGGALSTLMRFLSVSLIPLGESLSIHGTHSVFSLLLSWVLLKQPIRAQQVITVIAVTCGVLLLAQSSEVSSTSVHQTSRLCGIGAALCGSLMASWVYITVTKAGEKVHWSQLTLWYGICGIAVSLIVLLVGCRGSTLPYLREANSWSMFMLVLVGCISFTGQTFFNIGLQLTSSAVTSSIVRQMDVVFGFIFQIFIQHHPSTATNVADVSDGATLASSDRQPTPAEQTPEKAMSPTDQAKDMSLGKWSKKNKWFIPTLVCLCLASFAGQYTGNSWSTVFGVLGADRYNLSEQENGEAMGIQAVVVIICTIIYIYVSDKIKPGLVSAFGFCLVVLAVIVPFIYSIWGTIVIGMCVYVGVTFFFAGMAYCSALISPPRSRGLINSISMGMTNVGGVLGPLVGGQLYDLNVADPYYVMCGLGVLGIASSLVMTAGSTYTEKLLREGH</sequence>
<protein>
    <recommendedName>
        <fullName evidence="7">EF-hand domain-containing protein</fullName>
    </recommendedName>
</protein>
<feature type="transmembrane region" description="Helical" evidence="6">
    <location>
        <begin position="170"/>
        <end position="192"/>
    </location>
</feature>
<dbReference type="Gene3D" id="1.20.1250.20">
    <property type="entry name" value="MFS general substrate transporter like domains"/>
    <property type="match status" value="1"/>
</dbReference>
<comment type="caution">
    <text evidence="8">The sequence shown here is derived from an EMBL/GenBank/DDBJ whole genome shotgun (WGS) entry which is preliminary data.</text>
</comment>
<feature type="region of interest" description="Disordered" evidence="5">
    <location>
        <begin position="1"/>
        <end position="30"/>
    </location>
</feature>
<evidence type="ECO:0000259" key="7">
    <source>
        <dbReference type="PROSITE" id="PS50222"/>
    </source>
</evidence>
<dbReference type="Proteomes" id="UP000570595">
    <property type="component" value="Unassembled WGS sequence"/>
</dbReference>
<dbReference type="InterPro" id="IPR000620">
    <property type="entry name" value="EamA_dom"/>
</dbReference>
<feature type="transmembrane region" description="Helical" evidence="6">
    <location>
        <begin position="350"/>
        <end position="369"/>
    </location>
</feature>
<feature type="transmembrane region" description="Helical" evidence="6">
    <location>
        <begin position="650"/>
        <end position="669"/>
    </location>
</feature>
<evidence type="ECO:0000256" key="2">
    <source>
        <dbReference type="ARBA" id="ARBA00022692"/>
    </source>
</evidence>
<feature type="transmembrane region" description="Helical" evidence="6">
    <location>
        <begin position="381"/>
        <end position="403"/>
    </location>
</feature>
<dbReference type="EMBL" id="JABAHT010000647">
    <property type="protein sequence ID" value="KAF4653178.1"/>
    <property type="molecule type" value="Genomic_DNA"/>
</dbReference>
<keyword evidence="3 6" id="KW-1133">Transmembrane helix</keyword>
<comment type="subcellular location">
    <subcellularLocation>
        <location evidence="1">Membrane</location>
        <topology evidence="1">Multi-pass membrane protein</topology>
    </subcellularLocation>
</comment>
<dbReference type="Pfam" id="PF00892">
    <property type="entry name" value="EamA"/>
    <property type="match status" value="1"/>
</dbReference>
<evidence type="ECO:0000256" key="1">
    <source>
        <dbReference type="ARBA" id="ARBA00004141"/>
    </source>
</evidence>
<evidence type="ECO:0000256" key="4">
    <source>
        <dbReference type="ARBA" id="ARBA00023136"/>
    </source>
</evidence>
<feature type="transmembrane region" description="Helical" evidence="6">
    <location>
        <begin position="586"/>
        <end position="606"/>
    </location>
</feature>
<dbReference type="SUPFAM" id="SSF103481">
    <property type="entry name" value="Multidrug resistance efflux transporter EmrE"/>
    <property type="match status" value="1"/>
</dbReference>
<dbReference type="SUPFAM" id="SSF47473">
    <property type="entry name" value="EF-hand"/>
    <property type="match status" value="1"/>
</dbReference>
<dbReference type="CDD" id="cd06174">
    <property type="entry name" value="MFS"/>
    <property type="match status" value="1"/>
</dbReference>
<dbReference type="InterPro" id="IPR037185">
    <property type="entry name" value="EmrE-like"/>
</dbReference>
<feature type="region of interest" description="Disordered" evidence="5">
    <location>
        <begin position="452"/>
        <end position="477"/>
    </location>
</feature>
<feature type="transmembrane region" description="Helical" evidence="6">
    <location>
        <begin position="618"/>
        <end position="638"/>
    </location>
</feature>
<evidence type="ECO:0000256" key="5">
    <source>
        <dbReference type="SAM" id="MobiDB-lite"/>
    </source>
</evidence>
<dbReference type="EMBL" id="JABANN010000645">
    <property type="protein sequence ID" value="KAF4655411.1"/>
    <property type="molecule type" value="Genomic_DNA"/>
</dbReference>
<evidence type="ECO:0000256" key="3">
    <source>
        <dbReference type="ARBA" id="ARBA00022989"/>
    </source>
</evidence>
<dbReference type="AlphaFoldDB" id="A0A7J6L174"/>
<dbReference type="GO" id="GO:0016020">
    <property type="term" value="C:membrane"/>
    <property type="evidence" value="ECO:0007669"/>
    <property type="project" value="UniProtKB-SubCell"/>
</dbReference>
<feature type="transmembrane region" description="Helical" evidence="6">
    <location>
        <begin position="315"/>
        <end position="338"/>
    </location>
</feature>
<evidence type="ECO:0000313" key="9">
    <source>
        <dbReference type="EMBL" id="KAF4655411.1"/>
    </source>
</evidence>
<dbReference type="PROSITE" id="PS50222">
    <property type="entry name" value="EF_HAND_2"/>
    <property type="match status" value="1"/>
</dbReference>
<feature type="transmembrane region" description="Helical" evidence="6">
    <location>
        <begin position="491"/>
        <end position="510"/>
    </location>
</feature>
<feature type="transmembrane region" description="Helical" evidence="6">
    <location>
        <begin position="535"/>
        <end position="553"/>
    </location>
</feature>
<evidence type="ECO:0000313" key="8">
    <source>
        <dbReference type="EMBL" id="KAF4653178.1"/>
    </source>
</evidence>
<accession>A0A7J6L174</accession>
<feature type="compositionally biased region" description="Basic residues" evidence="5">
    <location>
        <begin position="9"/>
        <end position="25"/>
    </location>
</feature>